<protein>
    <submittedName>
        <fullName evidence="2">Uncharacterized protein</fullName>
    </submittedName>
</protein>
<dbReference type="EMBL" id="LJIJ01003734">
    <property type="protein sequence ID" value="ODM88349.1"/>
    <property type="molecule type" value="Genomic_DNA"/>
</dbReference>
<proteinExistence type="predicted"/>
<organism evidence="2 3">
    <name type="scientific">Orchesella cincta</name>
    <name type="common">Springtail</name>
    <name type="synonym">Podura cincta</name>
    <dbReference type="NCBI Taxonomy" id="48709"/>
    <lineage>
        <taxon>Eukaryota</taxon>
        <taxon>Metazoa</taxon>
        <taxon>Ecdysozoa</taxon>
        <taxon>Arthropoda</taxon>
        <taxon>Hexapoda</taxon>
        <taxon>Collembola</taxon>
        <taxon>Entomobryomorpha</taxon>
        <taxon>Entomobryoidea</taxon>
        <taxon>Orchesellidae</taxon>
        <taxon>Orchesellinae</taxon>
        <taxon>Orchesella</taxon>
    </lineage>
</organism>
<keyword evidence="1" id="KW-0812">Transmembrane</keyword>
<reference evidence="2 3" key="1">
    <citation type="journal article" date="2016" name="Genome Biol. Evol.">
        <title>Gene Family Evolution Reflects Adaptation to Soil Environmental Stressors in the Genome of the Collembolan Orchesella cincta.</title>
        <authorList>
            <person name="Faddeeva-Vakhrusheva A."/>
            <person name="Derks M.F."/>
            <person name="Anvar S.Y."/>
            <person name="Agamennone V."/>
            <person name="Suring W."/>
            <person name="Smit S."/>
            <person name="van Straalen N.M."/>
            <person name="Roelofs D."/>
        </authorList>
    </citation>
    <scope>NUCLEOTIDE SEQUENCE [LARGE SCALE GENOMIC DNA]</scope>
    <source>
        <tissue evidence="2">Mixed pool</tissue>
    </source>
</reference>
<keyword evidence="1" id="KW-0472">Membrane</keyword>
<sequence>MDLFGIFIKVFFVILFISSFAVSQYDSEEYEYEDSGEVENYADTRRGYPTVPIYCRRDEVPCVELQGILIRQQTY</sequence>
<accession>A0A1D2M5U8</accession>
<name>A0A1D2M5U8_ORCCI</name>
<feature type="transmembrane region" description="Helical" evidence="1">
    <location>
        <begin position="6"/>
        <end position="23"/>
    </location>
</feature>
<dbReference type="AlphaFoldDB" id="A0A1D2M5U8"/>
<evidence type="ECO:0000313" key="2">
    <source>
        <dbReference type="EMBL" id="ODM88349.1"/>
    </source>
</evidence>
<keyword evidence="1" id="KW-1133">Transmembrane helix</keyword>
<gene>
    <name evidence="2" type="ORF">Ocin01_18333</name>
</gene>
<comment type="caution">
    <text evidence="2">The sequence shown here is derived from an EMBL/GenBank/DDBJ whole genome shotgun (WGS) entry which is preliminary data.</text>
</comment>
<evidence type="ECO:0000256" key="1">
    <source>
        <dbReference type="SAM" id="Phobius"/>
    </source>
</evidence>
<dbReference type="Proteomes" id="UP000094527">
    <property type="component" value="Unassembled WGS sequence"/>
</dbReference>
<keyword evidence="3" id="KW-1185">Reference proteome</keyword>
<evidence type="ECO:0000313" key="3">
    <source>
        <dbReference type="Proteomes" id="UP000094527"/>
    </source>
</evidence>